<comment type="catalytic activity">
    <reaction evidence="1 9 10">
        <text>Release of an N-terminal pyroglutamyl group from a polypeptide, the second amino acid generally not being Pro.</text>
        <dbReference type="EC" id="3.4.19.3"/>
    </reaction>
</comment>
<comment type="subunit">
    <text evidence="9">Homotetramer.</text>
</comment>
<dbReference type="PRINTS" id="PR00706">
    <property type="entry name" value="PYROGLUPTASE"/>
</dbReference>
<dbReference type="FunFam" id="3.40.630.20:FF:000001">
    <property type="entry name" value="Pyrrolidone-carboxylate peptidase"/>
    <property type="match status" value="1"/>
</dbReference>
<evidence type="ECO:0000256" key="5">
    <source>
        <dbReference type="ARBA" id="ARBA00022490"/>
    </source>
</evidence>
<feature type="active site" evidence="9 10">
    <location>
        <position position="78"/>
    </location>
</feature>
<dbReference type="GO" id="GO:0006508">
    <property type="term" value="P:proteolysis"/>
    <property type="evidence" value="ECO:0007669"/>
    <property type="project" value="UniProtKB-KW"/>
</dbReference>
<evidence type="ECO:0000313" key="13">
    <source>
        <dbReference type="Proteomes" id="UP000824241"/>
    </source>
</evidence>
<dbReference type="Gene3D" id="3.40.630.20">
    <property type="entry name" value="Peptidase C15, pyroglutamyl peptidase I-like"/>
    <property type="match status" value="1"/>
</dbReference>
<feature type="active site" evidence="9 11">
    <location>
        <position position="141"/>
    </location>
</feature>
<dbReference type="InterPro" id="IPR016125">
    <property type="entry name" value="Peptidase_C15-like"/>
</dbReference>
<accession>A0A9D1DWM4</accession>
<keyword evidence="5 9" id="KW-0963">Cytoplasm</keyword>
<evidence type="ECO:0000256" key="10">
    <source>
        <dbReference type="PROSITE-ProRule" id="PRU10076"/>
    </source>
</evidence>
<dbReference type="PROSITE" id="PS01333">
    <property type="entry name" value="PYRASE_GLU"/>
    <property type="match status" value="1"/>
</dbReference>
<dbReference type="InterPro" id="IPR033694">
    <property type="entry name" value="PGPEP1_Cys_AS"/>
</dbReference>
<evidence type="ECO:0000256" key="6">
    <source>
        <dbReference type="ARBA" id="ARBA00022670"/>
    </source>
</evidence>
<dbReference type="InterPro" id="IPR029762">
    <property type="entry name" value="PGP-I_bact-type"/>
</dbReference>
<dbReference type="HAMAP" id="MF_00417">
    <property type="entry name" value="Pyrrolid_peptidase"/>
    <property type="match status" value="1"/>
</dbReference>
<dbReference type="PROSITE" id="PS01334">
    <property type="entry name" value="PYRASE_CYS"/>
    <property type="match status" value="1"/>
</dbReference>
<evidence type="ECO:0000256" key="9">
    <source>
        <dbReference type="HAMAP-Rule" id="MF_00417"/>
    </source>
</evidence>
<dbReference type="InterPro" id="IPR000816">
    <property type="entry name" value="Peptidase_C15"/>
</dbReference>
<dbReference type="EMBL" id="DVHA01000067">
    <property type="protein sequence ID" value="HIR60335.1"/>
    <property type="molecule type" value="Genomic_DNA"/>
</dbReference>
<organism evidence="12 13">
    <name type="scientific">Candidatus Faecivivens stercoravium</name>
    <dbReference type="NCBI Taxonomy" id="2840803"/>
    <lineage>
        <taxon>Bacteria</taxon>
        <taxon>Bacillati</taxon>
        <taxon>Bacillota</taxon>
        <taxon>Clostridia</taxon>
        <taxon>Eubacteriales</taxon>
        <taxon>Oscillospiraceae</taxon>
        <taxon>Oscillospiraceae incertae sedis</taxon>
        <taxon>Candidatus Faecivivens</taxon>
    </lineage>
</organism>
<reference evidence="12" key="1">
    <citation type="submission" date="2020-10" db="EMBL/GenBank/DDBJ databases">
        <authorList>
            <person name="Gilroy R."/>
        </authorList>
    </citation>
    <scope>NUCLEOTIDE SEQUENCE</scope>
    <source>
        <strain evidence="12">CHK189-12415</strain>
    </source>
</reference>
<dbReference type="EC" id="3.4.19.3" evidence="9"/>
<keyword evidence="7 9" id="KW-0378">Hydrolase</keyword>
<keyword evidence="6 9" id="KW-0645">Protease</keyword>
<comment type="caution">
    <text evidence="12">The sequence shown here is derived from an EMBL/GenBank/DDBJ whole genome shotgun (WGS) entry which is preliminary data.</text>
</comment>
<evidence type="ECO:0000256" key="1">
    <source>
        <dbReference type="ARBA" id="ARBA00001770"/>
    </source>
</evidence>
<dbReference type="NCBIfam" id="NF009676">
    <property type="entry name" value="PRK13197.1"/>
    <property type="match status" value="1"/>
</dbReference>
<keyword evidence="8 9" id="KW-0788">Thiol protease</keyword>
<protein>
    <recommendedName>
        <fullName evidence="9">Pyrrolidone-carboxylate peptidase</fullName>
        <ecNumber evidence="9">3.4.19.3</ecNumber>
    </recommendedName>
    <alternativeName>
        <fullName evidence="9">5-oxoprolyl-peptidase</fullName>
    </alternativeName>
    <alternativeName>
        <fullName evidence="9">Pyroglutamyl-peptidase I</fullName>
        <shortName evidence="9">PGP-I</shortName>
        <shortName evidence="9">Pyrase</shortName>
    </alternativeName>
</protein>
<dbReference type="PANTHER" id="PTHR23402">
    <property type="entry name" value="PROTEASE FAMILY C15 PYROGLUTAMYL-PEPTIDASE I-RELATED"/>
    <property type="match status" value="1"/>
</dbReference>
<dbReference type="InterPro" id="IPR036440">
    <property type="entry name" value="Peptidase_C15-like_sf"/>
</dbReference>
<proteinExistence type="inferred from homology"/>
<comment type="function">
    <text evidence="2 9">Removes 5-oxoproline from various penultimate amino acid residues except L-proline.</text>
</comment>
<gene>
    <name evidence="9 12" type="primary">pcp</name>
    <name evidence="12" type="ORF">IAB37_02000</name>
</gene>
<dbReference type="NCBIfam" id="TIGR00504">
    <property type="entry name" value="pyro_pdase"/>
    <property type="match status" value="1"/>
</dbReference>
<evidence type="ECO:0000313" key="12">
    <source>
        <dbReference type="EMBL" id="HIR60335.1"/>
    </source>
</evidence>
<dbReference type="PIRSF" id="PIRSF015592">
    <property type="entry name" value="Prld-crbxl_pptds"/>
    <property type="match status" value="1"/>
</dbReference>
<evidence type="ECO:0000256" key="11">
    <source>
        <dbReference type="PROSITE-ProRule" id="PRU10077"/>
    </source>
</evidence>
<comment type="similarity">
    <text evidence="4 9">Belongs to the peptidase C15 family.</text>
</comment>
<evidence type="ECO:0000256" key="3">
    <source>
        <dbReference type="ARBA" id="ARBA00004496"/>
    </source>
</evidence>
<sequence>MKILVTGFDPFGGETVNPAWEAVSRLPAETGGAEIVKLQVPTMFGRAPEAVLREVERLRPDFVVSVGQAAGRTAITPERIAINCEEASIPDNAGFQPAGGPVVEGGPDGYFSLLPVKEMAAAIQAAGLPGKVSNTAGTYVCNHLMYHILHACHTRYPGMRSGFIHVPCIPEQQAGHPEWFALPLEEIVRGLTAALEVLAND</sequence>
<dbReference type="GO" id="GO:0016920">
    <property type="term" value="F:pyroglutamyl-peptidase activity"/>
    <property type="evidence" value="ECO:0007669"/>
    <property type="project" value="UniProtKB-UniRule"/>
</dbReference>
<dbReference type="PANTHER" id="PTHR23402:SF1">
    <property type="entry name" value="PYROGLUTAMYL-PEPTIDASE I"/>
    <property type="match status" value="1"/>
</dbReference>
<dbReference type="SUPFAM" id="SSF53182">
    <property type="entry name" value="Pyrrolidone carboxyl peptidase (pyroglutamate aminopeptidase)"/>
    <property type="match status" value="1"/>
</dbReference>
<dbReference type="InterPro" id="IPR033693">
    <property type="entry name" value="PGPEP1_Glu_AS"/>
</dbReference>
<reference evidence="12" key="2">
    <citation type="journal article" date="2021" name="PeerJ">
        <title>Extensive microbial diversity within the chicken gut microbiome revealed by metagenomics and culture.</title>
        <authorList>
            <person name="Gilroy R."/>
            <person name="Ravi A."/>
            <person name="Getino M."/>
            <person name="Pursley I."/>
            <person name="Horton D.L."/>
            <person name="Alikhan N.F."/>
            <person name="Baker D."/>
            <person name="Gharbi K."/>
            <person name="Hall N."/>
            <person name="Watson M."/>
            <person name="Adriaenssens E.M."/>
            <person name="Foster-Nyarko E."/>
            <person name="Jarju S."/>
            <person name="Secka A."/>
            <person name="Antonio M."/>
            <person name="Oren A."/>
            <person name="Chaudhuri R.R."/>
            <person name="La Ragione R."/>
            <person name="Hildebrand F."/>
            <person name="Pallen M.J."/>
        </authorList>
    </citation>
    <scope>NUCLEOTIDE SEQUENCE</scope>
    <source>
        <strain evidence="12">CHK189-12415</strain>
    </source>
</reference>
<evidence type="ECO:0000256" key="4">
    <source>
        <dbReference type="ARBA" id="ARBA00006641"/>
    </source>
</evidence>
<name>A0A9D1DWM4_9FIRM</name>
<evidence type="ECO:0000256" key="2">
    <source>
        <dbReference type="ARBA" id="ARBA00002280"/>
    </source>
</evidence>
<evidence type="ECO:0000256" key="8">
    <source>
        <dbReference type="ARBA" id="ARBA00022807"/>
    </source>
</evidence>
<evidence type="ECO:0000256" key="7">
    <source>
        <dbReference type="ARBA" id="ARBA00022801"/>
    </source>
</evidence>
<dbReference type="AlphaFoldDB" id="A0A9D1DWM4"/>
<dbReference type="CDD" id="cd00501">
    <property type="entry name" value="Peptidase_C15"/>
    <property type="match status" value="1"/>
</dbReference>
<feature type="active site" evidence="9">
    <location>
        <position position="165"/>
    </location>
</feature>
<dbReference type="Proteomes" id="UP000824241">
    <property type="component" value="Unassembled WGS sequence"/>
</dbReference>
<dbReference type="Pfam" id="PF01470">
    <property type="entry name" value="Peptidase_C15"/>
    <property type="match status" value="1"/>
</dbReference>
<comment type="subcellular location">
    <subcellularLocation>
        <location evidence="3 9">Cytoplasm</location>
    </subcellularLocation>
</comment>
<dbReference type="GO" id="GO:0005829">
    <property type="term" value="C:cytosol"/>
    <property type="evidence" value="ECO:0007669"/>
    <property type="project" value="InterPro"/>
</dbReference>